<accession>A0AAJ1QD80</accession>
<evidence type="ECO:0000256" key="8">
    <source>
        <dbReference type="ARBA" id="ARBA00023136"/>
    </source>
</evidence>
<feature type="transmembrane region" description="Helical" evidence="9">
    <location>
        <begin position="261"/>
        <end position="279"/>
    </location>
</feature>
<dbReference type="Proteomes" id="UP001170959">
    <property type="component" value="Unassembled WGS sequence"/>
</dbReference>
<evidence type="ECO:0000256" key="3">
    <source>
        <dbReference type="ARBA" id="ARBA00022475"/>
    </source>
</evidence>
<evidence type="ECO:0000256" key="7">
    <source>
        <dbReference type="ARBA" id="ARBA00022989"/>
    </source>
</evidence>
<keyword evidence="7 9" id="KW-1133">Transmembrane helix</keyword>
<evidence type="ECO:0000256" key="2">
    <source>
        <dbReference type="ARBA" id="ARBA00022448"/>
    </source>
</evidence>
<organism evidence="12 13">
    <name type="scientific">Empedobacter brevis</name>
    <dbReference type="NCBI Taxonomy" id="247"/>
    <lineage>
        <taxon>Bacteria</taxon>
        <taxon>Pseudomonadati</taxon>
        <taxon>Bacteroidota</taxon>
        <taxon>Flavobacteriia</taxon>
        <taxon>Flavobacteriales</taxon>
        <taxon>Weeksellaceae</taxon>
        <taxon>Empedobacter</taxon>
    </lineage>
</organism>
<dbReference type="PROSITE" id="PS50929">
    <property type="entry name" value="ABC_TM1F"/>
    <property type="match status" value="1"/>
</dbReference>
<dbReference type="InterPro" id="IPR036640">
    <property type="entry name" value="ABC1_TM_sf"/>
</dbReference>
<evidence type="ECO:0000256" key="1">
    <source>
        <dbReference type="ARBA" id="ARBA00004651"/>
    </source>
</evidence>
<dbReference type="SUPFAM" id="SSF52540">
    <property type="entry name" value="P-loop containing nucleoside triphosphate hydrolases"/>
    <property type="match status" value="1"/>
</dbReference>
<dbReference type="GO" id="GO:0015421">
    <property type="term" value="F:ABC-type oligopeptide transporter activity"/>
    <property type="evidence" value="ECO:0007669"/>
    <property type="project" value="TreeGrafter"/>
</dbReference>
<dbReference type="GO" id="GO:0005524">
    <property type="term" value="F:ATP binding"/>
    <property type="evidence" value="ECO:0007669"/>
    <property type="project" value="UniProtKB-KW"/>
</dbReference>
<evidence type="ECO:0000256" key="9">
    <source>
        <dbReference type="SAM" id="Phobius"/>
    </source>
</evidence>
<evidence type="ECO:0000259" key="10">
    <source>
        <dbReference type="PROSITE" id="PS50893"/>
    </source>
</evidence>
<feature type="domain" description="ABC transmembrane type-1" evidence="11">
    <location>
        <begin position="22"/>
        <end position="314"/>
    </location>
</feature>
<dbReference type="PROSITE" id="PS50893">
    <property type="entry name" value="ABC_TRANSPORTER_2"/>
    <property type="match status" value="1"/>
</dbReference>
<evidence type="ECO:0000313" key="13">
    <source>
        <dbReference type="Proteomes" id="UP001170959"/>
    </source>
</evidence>
<name>A0AAJ1QD80_9FLAO</name>
<dbReference type="InterPro" id="IPR017871">
    <property type="entry name" value="ABC_transporter-like_CS"/>
</dbReference>
<dbReference type="GO" id="GO:0016887">
    <property type="term" value="F:ATP hydrolysis activity"/>
    <property type="evidence" value="ECO:0007669"/>
    <property type="project" value="InterPro"/>
</dbReference>
<dbReference type="FunFam" id="3.40.50.300:FF:000221">
    <property type="entry name" value="Multidrug ABC transporter ATP-binding protein"/>
    <property type="match status" value="1"/>
</dbReference>
<keyword evidence="2" id="KW-0813">Transport</keyword>
<reference evidence="12" key="2">
    <citation type="journal article" date="2022" name="Sci. Total Environ.">
        <title>Prevalence, transmission, and molecular epidemiology of tet(X)-positive bacteria among humans, animals, and environmental niches in China: An epidemiological, and genomic-based study.</title>
        <authorList>
            <person name="Dong N."/>
            <person name="Zeng Y."/>
            <person name="Cai C."/>
            <person name="Sun C."/>
            <person name="Lu J."/>
            <person name="Liu C."/>
            <person name="Zhou H."/>
            <person name="Sun Q."/>
            <person name="Shu L."/>
            <person name="Wang H."/>
            <person name="Wang Y."/>
            <person name="Wang S."/>
            <person name="Wu C."/>
            <person name="Chan E.W."/>
            <person name="Chen G."/>
            <person name="Shen Z."/>
            <person name="Chen S."/>
            <person name="Zhang R."/>
        </authorList>
    </citation>
    <scope>NUCLEOTIDE SEQUENCE</scope>
    <source>
        <strain evidence="12">R655-4</strain>
    </source>
</reference>
<keyword evidence="8 9" id="KW-0472">Membrane</keyword>
<dbReference type="InterPro" id="IPR027417">
    <property type="entry name" value="P-loop_NTPase"/>
</dbReference>
<feature type="domain" description="ABC transporter" evidence="10">
    <location>
        <begin position="347"/>
        <end position="577"/>
    </location>
</feature>
<sequence>MTIIQLFKNLRPFVKPYRALVVATLLLTLVGSFTSQVNALILQYTVDSINGLVEAGEGLKEGLQIILFISIVLMTKEILNAFITFGQKYYGEKLRILVSQDLAQAIIEKILTYRMAFYTDQDNQAGKLQTRIDRGIESLTRLVQNFFIDILPLFANSIVALILMFNANVYVGLVGLCIVPIYFIITQRQAKKLSGWRRNLRGYREQKSQGIISIIESITVIKSFNREDIEGKKQLALQKELTNNQMQTRKTSFFFDGLKSFIEQFGVVIIIILTAYLVLDGQMTIGAIMFHILLFNNVSAPIRQLHRIYDEMNDAMIYSESFFGILKADNEKESSGTYIPTYLKGKFEIQNVDFSYPNGYKALKNINMIIQPNKITALVGLSGAGKSTIINLLDKFYQPDSGKILLDGIDIEEYNTQFLRDNIGLVLQKNHIFNGTIEENIRYGNVNATFEEIEDAAKRAYIHEQIMDLPEGYQSKALLLSGGQQQRIAIARMFLKNPPIIFLDEPTASLDAIATEQIKNSLDAIKKDRTVIIISHSISQIIDADYTYVMKQGELVEHGIHEDVYKMNGTYKEIFDAMAKSLNIEKIAKTFDEDEEENY</sequence>
<keyword evidence="6 12" id="KW-0067">ATP-binding</keyword>
<gene>
    <name evidence="12" type="ORF">HX001_04600</name>
</gene>
<dbReference type="GO" id="GO:0005886">
    <property type="term" value="C:plasma membrane"/>
    <property type="evidence" value="ECO:0007669"/>
    <property type="project" value="UniProtKB-SubCell"/>
</dbReference>
<dbReference type="CDD" id="cd07346">
    <property type="entry name" value="ABC_6TM_exporters"/>
    <property type="match status" value="1"/>
</dbReference>
<evidence type="ECO:0000259" key="11">
    <source>
        <dbReference type="PROSITE" id="PS50929"/>
    </source>
</evidence>
<dbReference type="AlphaFoldDB" id="A0AAJ1QD80"/>
<dbReference type="Gene3D" id="3.40.50.300">
    <property type="entry name" value="P-loop containing nucleotide triphosphate hydrolases"/>
    <property type="match status" value="1"/>
</dbReference>
<keyword evidence="4 9" id="KW-0812">Transmembrane</keyword>
<dbReference type="InterPro" id="IPR039421">
    <property type="entry name" value="Type_1_exporter"/>
</dbReference>
<dbReference type="Pfam" id="PF00005">
    <property type="entry name" value="ABC_tran"/>
    <property type="match status" value="1"/>
</dbReference>
<evidence type="ECO:0000313" key="12">
    <source>
        <dbReference type="EMBL" id="MDM1071772.1"/>
    </source>
</evidence>
<protein>
    <submittedName>
        <fullName evidence="12">ABC transporter ATP-binding protein</fullName>
    </submittedName>
</protein>
<dbReference type="Pfam" id="PF00664">
    <property type="entry name" value="ABC_membrane"/>
    <property type="match status" value="1"/>
</dbReference>
<dbReference type="PROSITE" id="PS00211">
    <property type="entry name" value="ABC_TRANSPORTER_1"/>
    <property type="match status" value="1"/>
</dbReference>
<dbReference type="InterPro" id="IPR003439">
    <property type="entry name" value="ABC_transporter-like_ATP-bd"/>
</dbReference>
<proteinExistence type="predicted"/>
<comment type="subcellular location">
    <subcellularLocation>
        <location evidence="1">Cell membrane</location>
        <topology evidence="1">Multi-pass membrane protein</topology>
    </subcellularLocation>
</comment>
<dbReference type="SUPFAM" id="SSF90123">
    <property type="entry name" value="ABC transporter transmembrane region"/>
    <property type="match status" value="1"/>
</dbReference>
<keyword evidence="5" id="KW-0547">Nucleotide-binding</keyword>
<evidence type="ECO:0000256" key="5">
    <source>
        <dbReference type="ARBA" id="ARBA00022741"/>
    </source>
</evidence>
<dbReference type="PANTHER" id="PTHR43394:SF1">
    <property type="entry name" value="ATP-BINDING CASSETTE SUB-FAMILY B MEMBER 10, MITOCHONDRIAL"/>
    <property type="match status" value="1"/>
</dbReference>
<dbReference type="InterPro" id="IPR011527">
    <property type="entry name" value="ABC1_TM_dom"/>
</dbReference>
<reference evidence="12" key="1">
    <citation type="submission" date="2020-06" db="EMBL/GenBank/DDBJ databases">
        <authorList>
            <person name="Dong N."/>
        </authorList>
    </citation>
    <scope>NUCLEOTIDE SEQUENCE</scope>
    <source>
        <strain evidence="12">R655-4</strain>
    </source>
</reference>
<dbReference type="SMART" id="SM00382">
    <property type="entry name" value="AAA"/>
    <property type="match status" value="1"/>
</dbReference>
<feature type="transmembrane region" description="Helical" evidence="9">
    <location>
        <begin position="63"/>
        <end position="85"/>
    </location>
</feature>
<comment type="caution">
    <text evidence="12">The sequence shown here is derived from an EMBL/GenBank/DDBJ whole genome shotgun (WGS) entry which is preliminary data.</text>
</comment>
<dbReference type="InterPro" id="IPR003593">
    <property type="entry name" value="AAA+_ATPase"/>
</dbReference>
<dbReference type="EMBL" id="JACAGJ010000002">
    <property type="protein sequence ID" value="MDM1071772.1"/>
    <property type="molecule type" value="Genomic_DNA"/>
</dbReference>
<feature type="transmembrane region" description="Helical" evidence="9">
    <location>
        <begin position="142"/>
        <end position="163"/>
    </location>
</feature>
<dbReference type="PANTHER" id="PTHR43394">
    <property type="entry name" value="ATP-DEPENDENT PERMEASE MDL1, MITOCHONDRIAL"/>
    <property type="match status" value="1"/>
</dbReference>
<dbReference type="Gene3D" id="1.20.1560.10">
    <property type="entry name" value="ABC transporter type 1, transmembrane domain"/>
    <property type="match status" value="1"/>
</dbReference>
<evidence type="ECO:0000256" key="6">
    <source>
        <dbReference type="ARBA" id="ARBA00022840"/>
    </source>
</evidence>
<evidence type="ECO:0000256" key="4">
    <source>
        <dbReference type="ARBA" id="ARBA00022692"/>
    </source>
</evidence>
<feature type="transmembrane region" description="Helical" evidence="9">
    <location>
        <begin position="169"/>
        <end position="185"/>
    </location>
</feature>
<keyword evidence="3" id="KW-1003">Cell membrane</keyword>
<dbReference type="RefSeq" id="WP_286492039.1">
    <property type="nucleotide sequence ID" value="NZ_JACAGJ010000002.1"/>
</dbReference>